<feature type="site" description="Lowers pKa of active site Tyr" evidence="6">
    <location>
        <position position="96"/>
    </location>
</feature>
<dbReference type="AlphaFoldDB" id="A0A0P6D0W4"/>
<dbReference type="GO" id="GO:0016491">
    <property type="term" value="F:oxidoreductase activity"/>
    <property type="evidence" value="ECO:0007669"/>
    <property type="project" value="UniProtKB-KW"/>
</dbReference>
<reference evidence="9" key="2">
    <citation type="submission" date="2015-10" db="EMBL/GenBank/DDBJ databases">
        <title>EvidentialGene: Evidence-directed Construction of Complete mRNA Transcriptomes without Genomes.</title>
        <authorList>
            <person name="Gilbert D.G."/>
        </authorList>
    </citation>
    <scope>NUCLEOTIDE SEQUENCE</scope>
</reference>
<dbReference type="Gene3D" id="3.20.20.100">
    <property type="entry name" value="NADP-dependent oxidoreductase domain"/>
    <property type="match status" value="1"/>
</dbReference>
<feature type="active site" description="Proton donor" evidence="4">
    <location>
        <position position="68"/>
    </location>
</feature>
<dbReference type="InterPro" id="IPR020471">
    <property type="entry name" value="AKR"/>
</dbReference>
<dbReference type="EMBL" id="GDIP01208834">
    <property type="protein sequence ID" value="JAJ14568.1"/>
    <property type="molecule type" value="Transcribed_RNA"/>
</dbReference>
<evidence type="ECO:0000256" key="3">
    <source>
        <dbReference type="ARBA" id="ARBA00023002"/>
    </source>
</evidence>
<dbReference type="PROSITE" id="PS00063">
    <property type="entry name" value="ALDOKETO_REDUCTASE_3"/>
    <property type="match status" value="1"/>
</dbReference>
<keyword evidence="3" id="KW-0560">Oxidoreductase</keyword>
<proteinExistence type="inferred from homology"/>
<evidence type="ECO:0000256" key="5">
    <source>
        <dbReference type="PIRSR" id="PIRSR000097-2"/>
    </source>
</evidence>
<protein>
    <submittedName>
        <fullName evidence="9">Aldo-keto reductase</fullName>
    </submittedName>
</protein>
<name>A0A0P6D0W4_9CRUS</name>
<dbReference type="PRINTS" id="PR00069">
    <property type="entry name" value="ALDKETRDTASE"/>
</dbReference>
<evidence type="ECO:0000259" key="7">
    <source>
        <dbReference type="Pfam" id="PF00248"/>
    </source>
</evidence>
<feature type="binding site" evidence="5">
    <location>
        <position position="129"/>
    </location>
    <ligand>
        <name>substrate</name>
    </ligand>
</feature>
<dbReference type="PROSITE" id="PS00062">
    <property type="entry name" value="ALDOKETO_REDUCTASE_2"/>
    <property type="match status" value="1"/>
</dbReference>
<evidence type="ECO:0000313" key="8">
    <source>
        <dbReference type="EMBL" id="JAJ14568.1"/>
    </source>
</evidence>
<feature type="domain" description="NADP-dependent oxidoreductase" evidence="7">
    <location>
        <begin position="35"/>
        <end position="309"/>
    </location>
</feature>
<dbReference type="PROSITE" id="PS00798">
    <property type="entry name" value="ALDOKETO_REDUCTASE_1"/>
    <property type="match status" value="1"/>
</dbReference>
<evidence type="ECO:0000313" key="9">
    <source>
        <dbReference type="EMBL" id="JAN10177.1"/>
    </source>
</evidence>
<organism evidence="9">
    <name type="scientific">Daphnia magna</name>
    <dbReference type="NCBI Taxonomy" id="35525"/>
    <lineage>
        <taxon>Eukaryota</taxon>
        <taxon>Metazoa</taxon>
        <taxon>Ecdysozoa</taxon>
        <taxon>Arthropoda</taxon>
        <taxon>Crustacea</taxon>
        <taxon>Branchiopoda</taxon>
        <taxon>Diplostraca</taxon>
        <taxon>Cladocera</taxon>
        <taxon>Anomopoda</taxon>
        <taxon>Daphniidae</taxon>
        <taxon>Daphnia</taxon>
    </lineage>
</organism>
<dbReference type="InterPro" id="IPR018170">
    <property type="entry name" value="Aldo/ket_reductase_CS"/>
</dbReference>
<evidence type="ECO:0000256" key="2">
    <source>
        <dbReference type="ARBA" id="ARBA00022857"/>
    </source>
</evidence>
<evidence type="ECO:0000256" key="6">
    <source>
        <dbReference type="PIRSR" id="PIRSR000097-3"/>
    </source>
</evidence>
<dbReference type="Pfam" id="PF00248">
    <property type="entry name" value="Aldo_ket_red"/>
    <property type="match status" value="1"/>
</dbReference>
<keyword evidence="2" id="KW-0521">NADP</keyword>
<reference evidence="8" key="3">
    <citation type="submission" date="2015-10" db="EMBL/GenBank/DDBJ databases">
        <authorList>
            <person name="Gilbert D.G."/>
        </authorList>
    </citation>
    <scope>NUCLEOTIDE SEQUENCE</scope>
</reference>
<dbReference type="EMBL" id="GDIQ01084560">
    <property type="protein sequence ID" value="JAN10177.1"/>
    <property type="molecule type" value="Transcribed_RNA"/>
</dbReference>
<accession>A0A0P6D0W4</accession>
<dbReference type="FunFam" id="3.20.20.100:FF:000006">
    <property type="entry name" value="Aldo-keto reductase family 1 member A1"/>
    <property type="match status" value="1"/>
</dbReference>
<dbReference type="InterPro" id="IPR023210">
    <property type="entry name" value="NADP_OxRdtase_dom"/>
</dbReference>
<evidence type="ECO:0000256" key="4">
    <source>
        <dbReference type="PIRSR" id="PIRSR000097-1"/>
    </source>
</evidence>
<dbReference type="PANTHER" id="PTHR11732">
    <property type="entry name" value="ALDO/KETO REDUCTASE"/>
    <property type="match status" value="1"/>
</dbReference>
<reference evidence="8" key="1">
    <citation type="submission" date="2015-10" db="EMBL/GenBank/DDBJ databases">
        <title>Daphnia magna gene sets from two clonal populations assembled and annotated with EvidentialGene.</title>
        <authorList>
            <person name="Gilbert D."/>
            <person name="Podicheti R."/>
            <person name="Orsini L."/>
            <person name="Colbourne J."/>
            <person name="Pfrender M."/>
        </authorList>
    </citation>
    <scope>NUCLEOTIDE SEQUENCE</scope>
</reference>
<evidence type="ECO:0000256" key="1">
    <source>
        <dbReference type="ARBA" id="ARBA00007905"/>
    </source>
</evidence>
<dbReference type="InterPro" id="IPR036812">
    <property type="entry name" value="NAD(P)_OxRdtase_dom_sf"/>
</dbReference>
<comment type="similarity">
    <text evidence="1">Belongs to the aldo/keto reductase family.</text>
</comment>
<dbReference type="OrthoDB" id="416253at2759"/>
<dbReference type="SUPFAM" id="SSF51430">
    <property type="entry name" value="NAD(P)-linked oxidoreductase"/>
    <property type="match status" value="1"/>
</dbReference>
<dbReference type="PIRSF" id="PIRSF000097">
    <property type="entry name" value="AKR"/>
    <property type="match status" value="1"/>
</dbReference>
<sequence length="332" mass="37841">MDQIQIQIIKAKLFMCTTIMQEDIKLNDGTKMPILGLGTWKSIPGEVEKAVQTAVAIGYRHIDCAMVYENENEIGNALQKIMTSGVRREDLYIVSKLWNSHHRPDLVEIGLRETLKQLGLDYLDLYLIHSPMAFQENSGLNPVDDKGKLIYSSIDYVETWKAMEACVRSGLTRSIGVSNFNSYQLQRILDTCTIKPVTNQVECHPYLNQQKLIDYCAKRQVVITAYSPLGSPDRPWAKSGDRSLLQDPVVLEIAKSHNKSAAQVLIRYQIQRGVAVIPKSASKARIEENFDVFDFKLSEEEMTNLNSLNCNVRYLHHDWVADHPYFPFAIEF</sequence>